<sequence length="42" mass="4685">MLIFALSLTMVATLVTATAVTIHNEAEQSRVKARVRKARVMR</sequence>
<protein>
    <submittedName>
        <fullName evidence="2">Uncharacterized protein</fullName>
    </submittedName>
</protein>
<organism evidence="2 3">
    <name type="scientific">Aureimonas populi</name>
    <dbReference type="NCBI Taxonomy" id="1701758"/>
    <lineage>
        <taxon>Bacteria</taxon>
        <taxon>Pseudomonadati</taxon>
        <taxon>Pseudomonadota</taxon>
        <taxon>Alphaproteobacteria</taxon>
        <taxon>Hyphomicrobiales</taxon>
        <taxon>Aurantimonadaceae</taxon>
        <taxon>Aureimonas</taxon>
    </lineage>
</organism>
<evidence type="ECO:0000256" key="1">
    <source>
        <dbReference type="SAM" id="SignalP"/>
    </source>
</evidence>
<keyword evidence="1" id="KW-0732">Signal</keyword>
<gene>
    <name evidence="2" type="ORF">ACFSKQ_09760</name>
</gene>
<evidence type="ECO:0000313" key="2">
    <source>
        <dbReference type="EMBL" id="MFD2237747.1"/>
    </source>
</evidence>
<proteinExistence type="predicted"/>
<accession>A0ABW5CM07</accession>
<reference evidence="3" key="1">
    <citation type="journal article" date="2019" name="Int. J. Syst. Evol. Microbiol.">
        <title>The Global Catalogue of Microorganisms (GCM) 10K type strain sequencing project: providing services to taxonomists for standard genome sequencing and annotation.</title>
        <authorList>
            <consortium name="The Broad Institute Genomics Platform"/>
            <consortium name="The Broad Institute Genome Sequencing Center for Infectious Disease"/>
            <person name="Wu L."/>
            <person name="Ma J."/>
        </authorList>
    </citation>
    <scope>NUCLEOTIDE SEQUENCE [LARGE SCALE GENOMIC DNA]</scope>
    <source>
        <strain evidence="3">ZS-35-S2</strain>
    </source>
</reference>
<feature type="signal peptide" evidence="1">
    <location>
        <begin position="1"/>
        <end position="17"/>
    </location>
</feature>
<name>A0ABW5CM07_9HYPH</name>
<dbReference type="EMBL" id="JBHUIJ010000012">
    <property type="protein sequence ID" value="MFD2237747.1"/>
    <property type="molecule type" value="Genomic_DNA"/>
</dbReference>
<dbReference type="RefSeq" id="WP_280842340.1">
    <property type="nucleotide sequence ID" value="NZ_CP072611.1"/>
</dbReference>
<evidence type="ECO:0000313" key="3">
    <source>
        <dbReference type="Proteomes" id="UP001597371"/>
    </source>
</evidence>
<comment type="caution">
    <text evidence="2">The sequence shown here is derived from an EMBL/GenBank/DDBJ whole genome shotgun (WGS) entry which is preliminary data.</text>
</comment>
<dbReference type="Proteomes" id="UP001597371">
    <property type="component" value="Unassembled WGS sequence"/>
</dbReference>
<keyword evidence="3" id="KW-1185">Reference proteome</keyword>
<feature type="chain" id="PRO_5045615705" evidence="1">
    <location>
        <begin position="18"/>
        <end position="42"/>
    </location>
</feature>